<sequence length="283" mass="32204">MIQIKDAKLYIKIGNQPEIDAESIAPGLEFLGDDENPSIANAYLSDSAKDGNSFNYATFQKNIINAEFCVHFGDYYEYKFAKANIFRKFMTKELIRIRTDAEPAIVKYVRAAPFEIKPISPGANDALFTIPFDNPSGYKYSLGYCDDIKDYQSELWQVGMNMPYVQQAPYQFVNPTNFRVWNASDITIDPYYQNHQLQLIMKHDGYGFSLINHTTGKEWSYTGKTTSSDTILLDGINTFKNGNIDNNNTDYGYLTLAPGWNEFSVAGIGDLDILFHFKFIYIG</sequence>
<dbReference type="STRING" id="1423731.FC81_GL000694"/>
<evidence type="ECO:0000313" key="2">
    <source>
        <dbReference type="EMBL" id="KRL02526.1"/>
    </source>
</evidence>
<keyword evidence="3" id="KW-1185">Reference proteome</keyword>
<accession>A0A0R1M3I6</accession>
<dbReference type="EMBL" id="AZEF01000012">
    <property type="protein sequence ID" value="KRL02526.1"/>
    <property type="molecule type" value="Genomic_DNA"/>
</dbReference>
<gene>
    <name evidence="2" type="ORF">FC81_GL000694</name>
</gene>
<dbReference type="Proteomes" id="UP000051621">
    <property type="component" value="Unassembled WGS sequence"/>
</dbReference>
<proteinExistence type="predicted"/>
<evidence type="ECO:0000313" key="3">
    <source>
        <dbReference type="Proteomes" id="UP000051621"/>
    </source>
</evidence>
<dbReference type="PATRIC" id="fig|1423731.3.peg.712"/>
<protein>
    <recommendedName>
        <fullName evidence="1">Siphovirus-type tail component RIFT-related domain-containing protein</fullName>
    </recommendedName>
</protein>
<dbReference type="AlphaFoldDB" id="A0A0R1M3I6"/>
<feature type="domain" description="Siphovirus-type tail component RIFT-related" evidence="1">
    <location>
        <begin position="32"/>
        <end position="133"/>
    </location>
</feature>
<name>A0A0R1M3I6_9LACO</name>
<dbReference type="RefSeq" id="WP_057742867.1">
    <property type="nucleotide sequence ID" value="NZ_AZEF01000012.1"/>
</dbReference>
<comment type="caution">
    <text evidence="2">The sequence shown here is derived from an EMBL/GenBank/DDBJ whole genome shotgun (WGS) entry which is preliminary data.</text>
</comment>
<evidence type="ECO:0000259" key="1">
    <source>
        <dbReference type="Pfam" id="PF05709"/>
    </source>
</evidence>
<dbReference type="InterPro" id="IPR008841">
    <property type="entry name" value="Siphovirus-type_tail_N"/>
</dbReference>
<reference evidence="2 3" key="1">
    <citation type="journal article" date="2015" name="Genome Announc.">
        <title>Expanding the biotechnology potential of lactobacilli through comparative genomics of 213 strains and associated genera.</title>
        <authorList>
            <person name="Sun Z."/>
            <person name="Harris H.M."/>
            <person name="McCann A."/>
            <person name="Guo C."/>
            <person name="Argimon S."/>
            <person name="Zhang W."/>
            <person name="Yang X."/>
            <person name="Jeffery I.B."/>
            <person name="Cooney J.C."/>
            <person name="Kagawa T.F."/>
            <person name="Liu W."/>
            <person name="Song Y."/>
            <person name="Salvetti E."/>
            <person name="Wrobel A."/>
            <person name="Rasinkangas P."/>
            <person name="Parkhill J."/>
            <person name="Rea M.C."/>
            <person name="O'Sullivan O."/>
            <person name="Ritari J."/>
            <person name="Douillard F.P."/>
            <person name="Paul Ross R."/>
            <person name="Yang R."/>
            <person name="Briner A.E."/>
            <person name="Felis G.E."/>
            <person name="de Vos W.M."/>
            <person name="Barrangou R."/>
            <person name="Klaenhammer T.R."/>
            <person name="Caufield P.W."/>
            <person name="Cui Y."/>
            <person name="Zhang H."/>
            <person name="O'Toole P.W."/>
        </authorList>
    </citation>
    <scope>NUCLEOTIDE SEQUENCE [LARGE SCALE GENOMIC DNA]</scope>
    <source>
        <strain evidence="2 3">DSM 19910</strain>
    </source>
</reference>
<dbReference type="Pfam" id="PF05709">
    <property type="entry name" value="Sipho_tail"/>
    <property type="match status" value="1"/>
</dbReference>
<organism evidence="2 3">
    <name type="scientific">Liquorilactobacillus capillatus DSM 19910</name>
    <dbReference type="NCBI Taxonomy" id="1423731"/>
    <lineage>
        <taxon>Bacteria</taxon>
        <taxon>Bacillati</taxon>
        <taxon>Bacillota</taxon>
        <taxon>Bacilli</taxon>
        <taxon>Lactobacillales</taxon>
        <taxon>Lactobacillaceae</taxon>
        <taxon>Liquorilactobacillus</taxon>
    </lineage>
</organism>